<evidence type="ECO:0000313" key="8">
    <source>
        <dbReference type="Proteomes" id="UP000007646"/>
    </source>
</evidence>
<dbReference type="GeneTree" id="ENSGT00940000162845"/>
<evidence type="ECO:0000256" key="2">
    <source>
        <dbReference type="ARBA" id="ARBA00022723"/>
    </source>
</evidence>
<evidence type="ECO:0000256" key="3">
    <source>
        <dbReference type="ARBA" id="ARBA00022833"/>
    </source>
</evidence>
<dbReference type="GO" id="GO:0008270">
    <property type="term" value="F:zinc ion binding"/>
    <property type="evidence" value="ECO:0007669"/>
    <property type="project" value="TreeGrafter"/>
</dbReference>
<protein>
    <recommendedName>
        <fullName evidence="6">Alcohol dehydrogenase-like C-terminal domain-containing protein</fullName>
    </recommendedName>
</protein>
<sequence length="277" mass="30464">PGDKVIPLVLRQCGKCDSCLFPKGNICNEFTEPMANDTSRVTCKGNPIYQLFSLGTFTEYTVLKENNFVRFDRLWISAGYGESINHARVKPNSTCVVFGLGGVGLSIIMGCKAAGAFRIIGVDVIGDKFGKVMSLGATECINPRNLEKPIQQVLIEMTGNKVDYSFEATSCAETILAALESCNRNYGKCVIVGVIPLGTCLYFDPSLIFFGFIQTDTACSYKCWKGKDGVLKIVSDVMAKKINLDPLITHMLHTEQIQEGIDLHRSGKRCVFNILLF</sequence>
<dbReference type="GO" id="GO:0005829">
    <property type="term" value="C:cytosol"/>
    <property type="evidence" value="ECO:0007669"/>
    <property type="project" value="TreeGrafter"/>
</dbReference>
<dbReference type="InterPro" id="IPR011032">
    <property type="entry name" value="GroES-like_sf"/>
</dbReference>
<reference evidence="7" key="2">
    <citation type="submission" date="2025-08" db="UniProtKB">
        <authorList>
            <consortium name="Ensembl"/>
        </authorList>
    </citation>
    <scope>IDENTIFICATION</scope>
    <source>
        <strain evidence="7">Isolate ISIS603380</strain>
    </source>
</reference>
<dbReference type="InParanoid" id="G3T2A7"/>
<dbReference type="PANTHER" id="PTHR43880">
    <property type="entry name" value="ALCOHOL DEHYDROGENASE"/>
    <property type="match status" value="1"/>
</dbReference>
<accession>G3T2A7</accession>
<dbReference type="SUPFAM" id="SSF50129">
    <property type="entry name" value="GroES-like"/>
    <property type="match status" value="2"/>
</dbReference>
<dbReference type="GO" id="GO:0042572">
    <property type="term" value="P:retinol metabolic process"/>
    <property type="evidence" value="ECO:0007669"/>
    <property type="project" value="TreeGrafter"/>
</dbReference>
<dbReference type="AlphaFoldDB" id="G3T2A7"/>
<reference evidence="7 8" key="1">
    <citation type="submission" date="2009-06" db="EMBL/GenBank/DDBJ databases">
        <title>The Genome Sequence of Loxodonta africana (African elephant).</title>
        <authorList>
            <person name="Di Palma F."/>
            <person name="Heiman D."/>
            <person name="Young S."/>
            <person name="Johnson J."/>
            <person name="Lander E.S."/>
            <person name="Lindblad-Toh K."/>
        </authorList>
    </citation>
    <scope>NUCLEOTIDE SEQUENCE [LARGE SCALE GENOMIC DNA]</scope>
    <source>
        <strain evidence="7 8">Isolate ISIS603380</strain>
    </source>
</reference>
<evidence type="ECO:0000256" key="5">
    <source>
        <dbReference type="ARBA" id="ARBA00023027"/>
    </source>
</evidence>
<evidence type="ECO:0000259" key="6">
    <source>
        <dbReference type="Pfam" id="PF00107"/>
    </source>
</evidence>
<dbReference type="Gene3D" id="3.90.180.10">
    <property type="entry name" value="Medium-chain alcohol dehydrogenases, catalytic domain"/>
    <property type="match status" value="1"/>
</dbReference>
<dbReference type="InterPro" id="IPR036291">
    <property type="entry name" value="NAD(P)-bd_dom_sf"/>
</dbReference>
<evidence type="ECO:0000256" key="1">
    <source>
        <dbReference type="ARBA" id="ARBA00001947"/>
    </source>
</evidence>
<keyword evidence="3" id="KW-0862">Zinc</keyword>
<reference evidence="7" key="3">
    <citation type="submission" date="2025-09" db="UniProtKB">
        <authorList>
            <consortium name="Ensembl"/>
        </authorList>
    </citation>
    <scope>IDENTIFICATION</scope>
    <source>
        <strain evidence="7">Isolate ISIS603380</strain>
    </source>
</reference>
<dbReference type="SUPFAM" id="SSF51735">
    <property type="entry name" value="NAD(P)-binding Rossmann-fold domains"/>
    <property type="match status" value="1"/>
</dbReference>
<dbReference type="Gene3D" id="3.40.50.720">
    <property type="entry name" value="NAD(P)-binding Rossmann-like Domain"/>
    <property type="match status" value="1"/>
</dbReference>
<keyword evidence="4" id="KW-0560">Oxidoreductase</keyword>
<evidence type="ECO:0000313" key="7">
    <source>
        <dbReference type="Ensembl" id="ENSLAFP00000007290.3"/>
    </source>
</evidence>
<dbReference type="PANTHER" id="PTHR43880:SF51">
    <property type="entry name" value="ALCOHOL DEHYDROGENASE 6B (CLASS V)"/>
    <property type="match status" value="1"/>
</dbReference>
<keyword evidence="2" id="KW-0479">Metal-binding</keyword>
<dbReference type="GO" id="GO:0042573">
    <property type="term" value="P:retinoic acid metabolic process"/>
    <property type="evidence" value="ECO:0007669"/>
    <property type="project" value="TreeGrafter"/>
</dbReference>
<keyword evidence="5" id="KW-0520">NAD</keyword>
<dbReference type="InterPro" id="IPR013149">
    <property type="entry name" value="ADH-like_C"/>
</dbReference>
<evidence type="ECO:0000256" key="4">
    <source>
        <dbReference type="ARBA" id="ARBA00023002"/>
    </source>
</evidence>
<dbReference type="HOGENOM" id="CLU_026673_14_3_1"/>
<comment type="cofactor">
    <cofactor evidence="1">
        <name>Zn(2+)</name>
        <dbReference type="ChEBI" id="CHEBI:29105"/>
    </cofactor>
</comment>
<dbReference type="FunFam" id="3.40.50.720:FF:000003">
    <property type="entry name" value="S-(hydroxymethyl)glutathione dehydrogenase"/>
    <property type="match status" value="1"/>
</dbReference>
<feature type="domain" description="Alcohol dehydrogenase-like C-terminal" evidence="6">
    <location>
        <begin position="102"/>
        <end position="199"/>
    </location>
</feature>
<dbReference type="STRING" id="9785.ENSLAFP00000007290"/>
<dbReference type="eggNOG" id="KOG0022">
    <property type="taxonomic scope" value="Eukaryota"/>
</dbReference>
<dbReference type="Proteomes" id="UP000007646">
    <property type="component" value="Unassembled WGS sequence"/>
</dbReference>
<keyword evidence="8" id="KW-1185">Reference proteome</keyword>
<organism evidence="7 8">
    <name type="scientific">Loxodonta africana</name>
    <name type="common">African elephant</name>
    <dbReference type="NCBI Taxonomy" id="9785"/>
    <lineage>
        <taxon>Eukaryota</taxon>
        <taxon>Metazoa</taxon>
        <taxon>Chordata</taxon>
        <taxon>Craniata</taxon>
        <taxon>Vertebrata</taxon>
        <taxon>Euteleostomi</taxon>
        <taxon>Mammalia</taxon>
        <taxon>Eutheria</taxon>
        <taxon>Afrotheria</taxon>
        <taxon>Proboscidea</taxon>
        <taxon>Elephantidae</taxon>
        <taxon>Loxodonta</taxon>
    </lineage>
</organism>
<dbReference type="Ensembl" id="ENSLAFT00000008681.3">
    <property type="protein sequence ID" value="ENSLAFP00000007290.3"/>
    <property type="gene ID" value="ENSLAFG00000008679.3"/>
</dbReference>
<proteinExistence type="predicted"/>
<dbReference type="GO" id="GO:0004745">
    <property type="term" value="F:all-trans-retinol dehydrogenase (NAD+) activity"/>
    <property type="evidence" value="ECO:0007669"/>
    <property type="project" value="TreeGrafter"/>
</dbReference>
<name>G3T2A7_LOXAF</name>
<dbReference type="Pfam" id="PF00107">
    <property type="entry name" value="ADH_zinc_N"/>
    <property type="match status" value="1"/>
</dbReference>